<feature type="signal peptide" evidence="1">
    <location>
        <begin position="1"/>
        <end position="23"/>
    </location>
</feature>
<dbReference type="Proteomes" id="UP001597533">
    <property type="component" value="Unassembled WGS sequence"/>
</dbReference>
<protein>
    <submittedName>
        <fullName evidence="2">T9SS type B sorting domain-containing protein</fullName>
    </submittedName>
</protein>
<dbReference type="NCBIfam" id="TIGR04131">
    <property type="entry name" value="Bac_Flav_CTERM"/>
    <property type="match status" value="1"/>
</dbReference>
<keyword evidence="1" id="KW-0732">Signal</keyword>
<gene>
    <name evidence="2" type="ORF">ACFS5M_02095</name>
</gene>
<comment type="caution">
    <text evidence="2">The sequence shown here is derived from an EMBL/GenBank/DDBJ whole genome shotgun (WGS) entry which is preliminary data.</text>
</comment>
<keyword evidence="3" id="KW-1185">Reference proteome</keyword>
<reference evidence="3" key="1">
    <citation type="journal article" date="2019" name="Int. J. Syst. Evol. Microbiol.">
        <title>The Global Catalogue of Microorganisms (GCM) 10K type strain sequencing project: providing services to taxonomists for standard genome sequencing and annotation.</title>
        <authorList>
            <consortium name="The Broad Institute Genomics Platform"/>
            <consortium name="The Broad Institute Genome Sequencing Center for Infectious Disease"/>
            <person name="Wu L."/>
            <person name="Ma J."/>
        </authorList>
    </citation>
    <scope>NUCLEOTIDE SEQUENCE [LARGE SCALE GENOMIC DNA]</scope>
    <source>
        <strain evidence="3">KCTC 32141</strain>
    </source>
</reference>
<dbReference type="InterPro" id="IPR026341">
    <property type="entry name" value="T9SS_type_B"/>
</dbReference>
<name>A0ABW5WKM2_9FLAO</name>
<feature type="chain" id="PRO_5046559068" evidence="1">
    <location>
        <begin position="24"/>
        <end position="840"/>
    </location>
</feature>
<dbReference type="EMBL" id="JBHUOV010000001">
    <property type="protein sequence ID" value="MFD2822441.1"/>
    <property type="molecule type" value="Genomic_DNA"/>
</dbReference>
<proteinExistence type="predicted"/>
<accession>A0ABW5WKM2</accession>
<sequence>MTKIIKPCIYLFFILFSIQEMNAQLETHLIAGEAWAKGDFVEIGINAKGVYGAETSNKPASFHDNRESDGNGIFGFIANPLADGWVDYDGDYFTPGSPEEGFSIEIDGVNYNNNNSGGLFQIPGQIMDVNVISSDCFEDTAQIFWEGNIEGVNIKRYYSITKEGLFIQMTTVIKNLSSEAKSNVYWMHNVDPDNNVSLSGNYSTNMELISQASSAADDVCLVKATQAPLLTPQDMDGSHVSLYAKDENARVSYGGFDNRNASAVWNGIGLNSTEGSTTFNVDEAISYAYFIGNLDIDETVQFTYYYILEDVDESFIPFIVSAFQENPTTYEGTDGMIIFTGLTEGESYTISYFDDGVLVPDTVYVADENGEIVITGLNSGTYSGITVSFSGCVTTVDTVFVLTDPPLPVYTVSTEDFTNCDTVDGELIFSGLTPSTIYTVTYTYEGTVFGPEELEADINGEIIFTELPGGAYTDFAVEQYEGVTTSDEVVEIFGPLTPTSYPIPNQFYCDDDFDYITTIDLTLLNDFIIGPDDAATYQITYHATEEDANNNVDLSASNYETTGESTYMLYAKKTHTGSDCYSYVPFNITINLPSDFDIFDDFICLNSDDTVNTEYELPILDTGLSETTHSFEWFLEGVLIPGENSSQLTANAHGNYSVTATIIATGCDYTQDAIIFPSGPPQVLDVIVTTPPFSENHTVEITASGHGNYVYAVNNGPWQDSPVFTNLPYGVNVFQIIDTNGCGIVKVEKLLIDFMKFFTPNNDGVKDYWQIVGIHDLLEPEIHIFDRHGKLLKQLSPTSTGWDGTYNNNPLPTSDYWFRLTFKDIDNNEHEFVEHFSLIR</sequence>
<evidence type="ECO:0000256" key="1">
    <source>
        <dbReference type="SAM" id="SignalP"/>
    </source>
</evidence>
<evidence type="ECO:0000313" key="2">
    <source>
        <dbReference type="EMBL" id="MFD2822441.1"/>
    </source>
</evidence>
<evidence type="ECO:0000313" key="3">
    <source>
        <dbReference type="Proteomes" id="UP001597533"/>
    </source>
</evidence>
<dbReference type="Pfam" id="PF13585">
    <property type="entry name" value="CHU_C"/>
    <property type="match status" value="1"/>
</dbReference>
<dbReference type="RefSeq" id="WP_183485106.1">
    <property type="nucleotide sequence ID" value="NZ_JBHUOV010000001.1"/>
</dbReference>
<organism evidence="2 3">
    <name type="scientific">Lacinutrix iliipiscaria</name>
    <dbReference type="NCBI Taxonomy" id="1230532"/>
    <lineage>
        <taxon>Bacteria</taxon>
        <taxon>Pseudomonadati</taxon>
        <taxon>Bacteroidota</taxon>
        <taxon>Flavobacteriia</taxon>
        <taxon>Flavobacteriales</taxon>
        <taxon>Flavobacteriaceae</taxon>
        <taxon>Lacinutrix</taxon>
    </lineage>
</organism>